<feature type="domain" description="Zinc finger CGNR" evidence="1">
    <location>
        <begin position="141"/>
        <end position="182"/>
    </location>
</feature>
<evidence type="ECO:0000313" key="2">
    <source>
        <dbReference type="EMBL" id="PRX64761.1"/>
    </source>
</evidence>
<dbReference type="PANTHER" id="PTHR35525:SF3">
    <property type="entry name" value="BLL6575 PROTEIN"/>
    <property type="match status" value="1"/>
</dbReference>
<dbReference type="InterPro" id="IPR023286">
    <property type="entry name" value="ABATE_dom_sf"/>
</dbReference>
<dbReference type="InterPro" id="IPR010852">
    <property type="entry name" value="ABATE"/>
</dbReference>
<dbReference type="EMBL" id="PVNG01000008">
    <property type="protein sequence ID" value="PRX64761.1"/>
    <property type="molecule type" value="Genomic_DNA"/>
</dbReference>
<dbReference type="AlphaFoldDB" id="A0A2T0MZH8"/>
<gene>
    <name evidence="2" type="ORF">B0I32_108122</name>
</gene>
<dbReference type="RefSeq" id="WP_106241849.1">
    <property type="nucleotide sequence ID" value="NZ_JBFAIL010000004.1"/>
</dbReference>
<accession>A0A2T0MZH8</accession>
<dbReference type="Pfam" id="PF11706">
    <property type="entry name" value="zf-CGNR"/>
    <property type="match status" value="1"/>
</dbReference>
<dbReference type="SUPFAM" id="SSF160904">
    <property type="entry name" value="Jann2411-like"/>
    <property type="match status" value="1"/>
</dbReference>
<keyword evidence="3" id="KW-1185">Reference proteome</keyword>
<evidence type="ECO:0000313" key="3">
    <source>
        <dbReference type="Proteomes" id="UP000238312"/>
    </source>
</evidence>
<reference evidence="2 3" key="1">
    <citation type="submission" date="2018-03" db="EMBL/GenBank/DDBJ databases">
        <title>Genomic Encyclopedia of Type Strains, Phase III (KMG-III): the genomes of soil and plant-associated and newly described type strains.</title>
        <authorList>
            <person name="Whitman W."/>
        </authorList>
    </citation>
    <scope>NUCLEOTIDE SEQUENCE [LARGE SCALE GENOMIC DNA]</scope>
    <source>
        <strain evidence="2 3">CGMCC 4.7104</strain>
    </source>
</reference>
<dbReference type="PANTHER" id="PTHR35525">
    <property type="entry name" value="BLL6575 PROTEIN"/>
    <property type="match status" value="1"/>
</dbReference>
<dbReference type="OrthoDB" id="3531194at2"/>
<organism evidence="2 3">
    <name type="scientific">Nonomuraea fuscirosea</name>
    <dbReference type="NCBI Taxonomy" id="1291556"/>
    <lineage>
        <taxon>Bacteria</taxon>
        <taxon>Bacillati</taxon>
        <taxon>Actinomycetota</taxon>
        <taxon>Actinomycetes</taxon>
        <taxon>Streptosporangiales</taxon>
        <taxon>Streptosporangiaceae</taxon>
        <taxon>Nonomuraea</taxon>
    </lineage>
</organism>
<dbReference type="Gene3D" id="1.10.3300.10">
    <property type="entry name" value="Jann2411-like domain"/>
    <property type="match status" value="1"/>
</dbReference>
<dbReference type="InterPro" id="IPR021005">
    <property type="entry name" value="Znf_CGNR"/>
</dbReference>
<sequence length="189" mass="19796">MFDSHVAILLDTAAALVNVLTDGGDRGRPYTAPRADALPEAIGAVLPGEPAVSMEEALYLAGTTLKVRRVFEAMDGGRDDEAAGIVNALVISTGARPQLNRVPGEPWQMHFHGADDTLSVGWSAGFASALTLAIGSDLGGRLGVCQAKGCDRVYVDASRNAVRQFCSRSCQSRTKAAAFRARSAARPPA</sequence>
<proteinExistence type="predicted"/>
<protein>
    <submittedName>
        <fullName evidence="2">CGNR zinc finger protein</fullName>
    </submittedName>
</protein>
<comment type="caution">
    <text evidence="2">The sequence shown here is derived from an EMBL/GenBank/DDBJ whole genome shotgun (WGS) entry which is preliminary data.</text>
</comment>
<name>A0A2T0MZH8_9ACTN</name>
<dbReference type="Proteomes" id="UP000238312">
    <property type="component" value="Unassembled WGS sequence"/>
</dbReference>
<evidence type="ECO:0000259" key="1">
    <source>
        <dbReference type="Pfam" id="PF11706"/>
    </source>
</evidence>